<dbReference type="EMBL" id="AP027370">
    <property type="protein sequence ID" value="BDY12172.1"/>
    <property type="molecule type" value="Genomic_DNA"/>
</dbReference>
<keyword evidence="1 7" id="KW-1003">Cell membrane</keyword>
<dbReference type="PANTHER" id="PTHR30518">
    <property type="entry name" value="ENDOLYTIC MUREIN TRANSGLYCOSYLASE"/>
    <property type="match status" value="1"/>
</dbReference>
<keyword evidence="6 7" id="KW-0961">Cell wall biogenesis/degradation</keyword>
<protein>
    <recommendedName>
        <fullName evidence="7">Endolytic murein transglycosylase</fullName>
        <ecNumber evidence="7">4.2.2.29</ecNumber>
    </recommendedName>
    <alternativeName>
        <fullName evidence="7">Peptidoglycan lytic transglycosylase</fullName>
    </alternativeName>
    <alternativeName>
        <fullName evidence="7">Peptidoglycan polymerization terminase</fullName>
    </alternativeName>
</protein>
<dbReference type="Proteomes" id="UP001321445">
    <property type="component" value="Chromosome"/>
</dbReference>
<keyword evidence="5 7" id="KW-0456">Lyase</keyword>
<comment type="similarity">
    <text evidence="7">Belongs to the transglycosylase MltG family.</text>
</comment>
<gene>
    <name evidence="7" type="primary">mltG</name>
    <name evidence="8" type="ORF">HCR_04840</name>
</gene>
<proteinExistence type="inferred from homology"/>
<dbReference type="HAMAP" id="MF_02065">
    <property type="entry name" value="MltG"/>
    <property type="match status" value="1"/>
</dbReference>
<keyword evidence="2 7" id="KW-0812">Transmembrane</keyword>
<dbReference type="Pfam" id="PF02618">
    <property type="entry name" value="YceG"/>
    <property type="match status" value="1"/>
</dbReference>
<evidence type="ECO:0000256" key="3">
    <source>
        <dbReference type="ARBA" id="ARBA00022989"/>
    </source>
</evidence>
<dbReference type="NCBIfam" id="TIGR00247">
    <property type="entry name" value="endolytic transglycosylase MltG"/>
    <property type="match status" value="1"/>
</dbReference>
<evidence type="ECO:0000256" key="5">
    <source>
        <dbReference type="ARBA" id="ARBA00023239"/>
    </source>
</evidence>
<dbReference type="Gene3D" id="3.30.160.60">
    <property type="entry name" value="Classic Zinc Finger"/>
    <property type="match status" value="1"/>
</dbReference>
<sequence>MIDNSTMRSKIFKIAEWTIFAVVIIILSLGFYLVQPVRSSRVLYLPSGSGATIISYLHRNGLDLNGLDRYLLRFFGYPQQGWIDIGTEHLSKADLLYKITHAKAAMTEITLIPGETRELFLAELSTKLHLDKRKLDAAYRKYAPYPDGVIWPDTYYIPIGISEEHLIYYLVNRSLKRHETLAKKFFGIYNQKKWFRYVTIASIIQKEAADEKEMPLVSAVIYNRLRKKMPLQMDGTLNYGKYSHTKVTKRRIMGDMTHFNTYKYRGLPPYPVGSVSLAALRAAIKPAGTDYLYFVKGKNGRHIFTKRYSSHLRAIKSVNK</sequence>
<dbReference type="PANTHER" id="PTHR30518:SF2">
    <property type="entry name" value="ENDOLYTIC MUREIN TRANSGLYCOSYLASE"/>
    <property type="match status" value="1"/>
</dbReference>
<comment type="catalytic activity">
    <reaction evidence="7">
        <text>a peptidoglycan chain = a peptidoglycan chain with N-acetyl-1,6-anhydromuramyl-[peptide] at the reducing end + a peptidoglycan chain with N-acetylglucosamine at the non-reducing end.</text>
        <dbReference type="EC" id="4.2.2.29"/>
    </reaction>
</comment>
<name>A0ABN6WVH4_9BACT</name>
<keyword evidence="3 7" id="KW-1133">Transmembrane helix</keyword>
<feature type="site" description="Important for catalytic activity" evidence="7">
    <location>
        <position position="207"/>
    </location>
</feature>
<comment type="function">
    <text evidence="7">Functions as a peptidoglycan terminase that cleaves nascent peptidoglycan strands endolytically to terminate their elongation.</text>
</comment>
<organism evidence="8 9">
    <name type="scientific">Hydrogenimonas cancrithermarum</name>
    <dbReference type="NCBI Taxonomy" id="2993563"/>
    <lineage>
        <taxon>Bacteria</taxon>
        <taxon>Pseudomonadati</taxon>
        <taxon>Campylobacterota</taxon>
        <taxon>Epsilonproteobacteria</taxon>
        <taxon>Campylobacterales</taxon>
        <taxon>Hydrogenimonadaceae</taxon>
        <taxon>Hydrogenimonas</taxon>
    </lineage>
</organism>
<keyword evidence="9" id="KW-1185">Reference proteome</keyword>
<dbReference type="EC" id="4.2.2.29" evidence="7"/>
<comment type="subcellular location">
    <subcellularLocation>
        <location evidence="7">Cell membrane</location>
        <topology evidence="7">Single-pass membrane protein</topology>
    </subcellularLocation>
</comment>
<evidence type="ECO:0000313" key="9">
    <source>
        <dbReference type="Proteomes" id="UP001321445"/>
    </source>
</evidence>
<keyword evidence="4 7" id="KW-0472">Membrane</keyword>
<feature type="transmembrane region" description="Helical" evidence="7">
    <location>
        <begin position="12"/>
        <end position="34"/>
    </location>
</feature>
<dbReference type="InterPro" id="IPR003770">
    <property type="entry name" value="MLTG-like"/>
</dbReference>
<reference evidence="8 9" key="1">
    <citation type="submission" date="2023-03" db="EMBL/GenBank/DDBJ databases">
        <title>Description of Hydrogenimonas sp. ISO32.</title>
        <authorList>
            <person name="Mino S."/>
            <person name="Fukazawa S."/>
            <person name="Sawabe T."/>
        </authorList>
    </citation>
    <scope>NUCLEOTIDE SEQUENCE [LARGE SCALE GENOMIC DNA]</scope>
    <source>
        <strain evidence="8 9">ISO32</strain>
    </source>
</reference>
<evidence type="ECO:0000256" key="4">
    <source>
        <dbReference type="ARBA" id="ARBA00023136"/>
    </source>
</evidence>
<evidence type="ECO:0000256" key="2">
    <source>
        <dbReference type="ARBA" id="ARBA00022692"/>
    </source>
</evidence>
<evidence type="ECO:0000313" key="8">
    <source>
        <dbReference type="EMBL" id="BDY12172.1"/>
    </source>
</evidence>
<evidence type="ECO:0000256" key="6">
    <source>
        <dbReference type="ARBA" id="ARBA00023316"/>
    </source>
</evidence>
<dbReference type="GO" id="GO:0016829">
    <property type="term" value="F:lyase activity"/>
    <property type="evidence" value="ECO:0007669"/>
    <property type="project" value="UniProtKB-KW"/>
</dbReference>
<evidence type="ECO:0000256" key="7">
    <source>
        <dbReference type="HAMAP-Rule" id="MF_02065"/>
    </source>
</evidence>
<evidence type="ECO:0000256" key="1">
    <source>
        <dbReference type="ARBA" id="ARBA00022475"/>
    </source>
</evidence>
<accession>A0ABN6WVH4</accession>